<dbReference type="InterPro" id="IPR036691">
    <property type="entry name" value="Endo/exonu/phosph_ase_sf"/>
</dbReference>
<dbReference type="PANTHER" id="PTHR42834">
    <property type="entry name" value="ENDONUCLEASE/EXONUCLEASE/PHOSPHATASE FAMILY PROTEIN (AFU_ORTHOLOGUE AFUA_3G09210)"/>
    <property type="match status" value="1"/>
</dbReference>
<dbReference type="PANTHER" id="PTHR42834:SF1">
    <property type="entry name" value="ENDONUCLEASE_EXONUCLEASE_PHOSPHATASE FAMILY PROTEIN (AFU_ORTHOLOGUE AFUA_3G09210)"/>
    <property type="match status" value="1"/>
</dbReference>
<dbReference type="AlphaFoldDB" id="A0A5S5CCP4"/>
<keyword evidence="3" id="KW-0540">Nuclease</keyword>
<organism evidence="3 4">
    <name type="scientific">Aquimarina intermedia</name>
    <dbReference type="NCBI Taxonomy" id="350814"/>
    <lineage>
        <taxon>Bacteria</taxon>
        <taxon>Pseudomonadati</taxon>
        <taxon>Bacteroidota</taxon>
        <taxon>Flavobacteriia</taxon>
        <taxon>Flavobacteriales</taxon>
        <taxon>Flavobacteriaceae</taxon>
        <taxon>Aquimarina</taxon>
    </lineage>
</organism>
<gene>
    <name evidence="3" type="ORF">BD809_10175</name>
</gene>
<feature type="signal peptide" evidence="1">
    <location>
        <begin position="1"/>
        <end position="22"/>
    </location>
</feature>
<comment type="caution">
    <text evidence="3">The sequence shown here is derived from an EMBL/GenBank/DDBJ whole genome shotgun (WGS) entry which is preliminary data.</text>
</comment>
<dbReference type="Gene3D" id="3.60.10.10">
    <property type="entry name" value="Endonuclease/exonuclease/phosphatase"/>
    <property type="match status" value="1"/>
</dbReference>
<dbReference type="InterPro" id="IPR005135">
    <property type="entry name" value="Endo/exonuclease/phosphatase"/>
</dbReference>
<name>A0A5S5CCP4_9FLAO</name>
<dbReference type="GO" id="GO:0004519">
    <property type="term" value="F:endonuclease activity"/>
    <property type="evidence" value="ECO:0007669"/>
    <property type="project" value="UniProtKB-KW"/>
</dbReference>
<accession>A0A5S5CCP4</accession>
<dbReference type="Pfam" id="PF19580">
    <property type="entry name" value="Exo_endo_phos_3"/>
    <property type="match status" value="1"/>
</dbReference>
<evidence type="ECO:0000259" key="2">
    <source>
        <dbReference type="Pfam" id="PF19580"/>
    </source>
</evidence>
<keyword evidence="3" id="KW-0378">Hydrolase</keyword>
<dbReference type="RefSeq" id="WP_148780966.1">
    <property type="nucleotide sequence ID" value="NZ_VNHU01000001.1"/>
</dbReference>
<evidence type="ECO:0000313" key="4">
    <source>
        <dbReference type="Proteomes" id="UP000324376"/>
    </source>
</evidence>
<feature type="chain" id="PRO_5024385300" evidence="1">
    <location>
        <begin position="23"/>
        <end position="348"/>
    </location>
</feature>
<keyword evidence="1" id="KW-0732">Signal</keyword>
<evidence type="ECO:0000256" key="1">
    <source>
        <dbReference type="SAM" id="SignalP"/>
    </source>
</evidence>
<sequence length="348" mass="39973">MYFKITLILLFTNILSFGYAQTTTSYKVITIGFYNLENLFDTINDPKTFDDDRTPDGKDHWTEAIYRKKLKNMASAIVAIGSDLTKSPPAILGVAEVENKKVLEDLIQQEAMASYRYGIIHHDSPDRRGIDVALLYRKDIFRPIQSMTRPVLLYDQKTGKRVYTRDQLVVTGYLENELLHIIVNHWPSRRGGEARSKYKRNKAARITRNIIDSLLFKDPYAKIITMGDFNDGPKNESIREVLNTSNTINTLSDSRQFNPFEEILSNGTGSLAWGDSWNLFDQVLLSKALMKTDYKTFQYYKAQVYAKKFLTTANGSYKGYPFRSFANGRFTGGYSDHFPVCVYLIKKK</sequence>
<feature type="domain" description="Endonuclease/exonuclease/phosphatase" evidence="2">
    <location>
        <begin position="30"/>
        <end position="346"/>
    </location>
</feature>
<dbReference type="Proteomes" id="UP000324376">
    <property type="component" value="Unassembled WGS sequence"/>
</dbReference>
<keyword evidence="4" id="KW-1185">Reference proteome</keyword>
<keyword evidence="3" id="KW-0255">Endonuclease</keyword>
<protein>
    <submittedName>
        <fullName evidence="3">Endonuclease/Exonuclease/phosphatase family protein</fullName>
    </submittedName>
</protein>
<keyword evidence="3" id="KW-0269">Exonuclease</keyword>
<dbReference type="GO" id="GO:0004527">
    <property type="term" value="F:exonuclease activity"/>
    <property type="evidence" value="ECO:0007669"/>
    <property type="project" value="UniProtKB-KW"/>
</dbReference>
<dbReference type="EMBL" id="VNHU01000001">
    <property type="protein sequence ID" value="TYP76929.1"/>
    <property type="molecule type" value="Genomic_DNA"/>
</dbReference>
<reference evidence="3 4" key="1">
    <citation type="submission" date="2019-07" db="EMBL/GenBank/DDBJ databases">
        <title>Genomic Encyclopedia of Archaeal and Bacterial Type Strains, Phase II (KMG-II): from individual species to whole genera.</title>
        <authorList>
            <person name="Goeker M."/>
        </authorList>
    </citation>
    <scope>NUCLEOTIDE SEQUENCE [LARGE SCALE GENOMIC DNA]</scope>
    <source>
        <strain evidence="3 4">DSM 17527</strain>
    </source>
</reference>
<proteinExistence type="predicted"/>
<evidence type="ECO:0000313" key="3">
    <source>
        <dbReference type="EMBL" id="TYP76929.1"/>
    </source>
</evidence>
<dbReference type="SUPFAM" id="SSF56219">
    <property type="entry name" value="DNase I-like"/>
    <property type="match status" value="1"/>
</dbReference>
<dbReference type="OrthoDB" id="9802724at2"/>